<dbReference type="FunFam" id="2.60.120.650:FF:000013">
    <property type="entry name" value="Ribosomal oxygenase 1"/>
    <property type="match status" value="1"/>
</dbReference>
<keyword evidence="5" id="KW-0156">Chromatin regulator</keyword>
<keyword evidence="11 12" id="KW-0539">Nucleus</keyword>
<evidence type="ECO:0000256" key="4">
    <source>
        <dbReference type="ARBA" id="ARBA00022723"/>
    </source>
</evidence>
<dbReference type="Pfam" id="PF08007">
    <property type="entry name" value="JmjC_2"/>
    <property type="match status" value="1"/>
</dbReference>
<name>A0A6P7SX38_9MOLL</name>
<keyword evidence="7 12" id="KW-0560">Oxidoreductase</keyword>
<dbReference type="Proteomes" id="UP000515154">
    <property type="component" value="Linkage group LG11"/>
</dbReference>
<evidence type="ECO:0000256" key="13">
    <source>
        <dbReference type="SAM" id="MobiDB-lite"/>
    </source>
</evidence>
<dbReference type="EC" id="1.14.11.-" evidence="12"/>
<comment type="similarity">
    <text evidence="2">Belongs to the ROX family. NO66 subfamily.</text>
</comment>
<evidence type="ECO:0000256" key="5">
    <source>
        <dbReference type="ARBA" id="ARBA00022853"/>
    </source>
</evidence>
<keyword evidence="3" id="KW-0678">Repressor</keyword>
<dbReference type="RefSeq" id="XP_029642863.1">
    <property type="nucleotide sequence ID" value="XM_029787003.2"/>
</dbReference>
<gene>
    <name evidence="16 17" type="primary">LOC115217342</name>
</gene>
<dbReference type="KEGG" id="osn:115217342"/>
<keyword evidence="4 12" id="KW-0479">Metal-binding</keyword>
<accession>A0A6P7SX38</accession>
<dbReference type="AlphaFoldDB" id="A0A6P7SX38"/>
<evidence type="ECO:0000259" key="14">
    <source>
        <dbReference type="PROSITE" id="PS51184"/>
    </source>
</evidence>
<evidence type="ECO:0000256" key="11">
    <source>
        <dbReference type="ARBA" id="ARBA00023242"/>
    </source>
</evidence>
<dbReference type="RefSeq" id="XP_036363177.1">
    <property type="nucleotide sequence ID" value="XM_036507284.1"/>
</dbReference>
<dbReference type="PROSITE" id="PS51184">
    <property type="entry name" value="JMJC"/>
    <property type="match status" value="1"/>
</dbReference>
<dbReference type="GO" id="GO:0005506">
    <property type="term" value="F:iron ion binding"/>
    <property type="evidence" value="ECO:0007669"/>
    <property type="project" value="UniProtKB-UniRule"/>
</dbReference>
<dbReference type="GO" id="GO:0051864">
    <property type="term" value="F:histone H3K36 demethylase activity"/>
    <property type="evidence" value="ECO:0007669"/>
    <property type="project" value="TreeGrafter"/>
</dbReference>
<dbReference type="GO" id="GO:0005730">
    <property type="term" value="C:nucleolus"/>
    <property type="evidence" value="ECO:0007669"/>
    <property type="project" value="TreeGrafter"/>
</dbReference>
<dbReference type="InterPro" id="IPR049043">
    <property type="entry name" value="WHD_RIOX1"/>
</dbReference>
<evidence type="ECO:0000256" key="6">
    <source>
        <dbReference type="ARBA" id="ARBA00022964"/>
    </source>
</evidence>
<comment type="cofactor">
    <cofactor evidence="12">
        <name>Fe(2+)</name>
        <dbReference type="ChEBI" id="CHEBI:29033"/>
    </cofactor>
    <text evidence="12">Binds 1 Fe(2+) ion per subunit.</text>
</comment>
<feature type="region of interest" description="Disordered" evidence="13">
    <location>
        <begin position="129"/>
        <end position="155"/>
    </location>
</feature>
<keyword evidence="15" id="KW-1185">Reference proteome</keyword>
<feature type="domain" description="JmjC" evidence="14">
    <location>
        <begin position="292"/>
        <end position="437"/>
    </location>
</feature>
<keyword evidence="8 12" id="KW-0408">Iron</keyword>
<dbReference type="InterPro" id="IPR039994">
    <property type="entry name" value="NO66-like"/>
</dbReference>
<dbReference type="Gene3D" id="1.10.10.1500">
    <property type="entry name" value="JmjC domain-containing ribosomal oxygenase (ROX), dimer domain"/>
    <property type="match status" value="1"/>
</dbReference>
<evidence type="ECO:0000313" key="16">
    <source>
        <dbReference type="RefSeq" id="XP_029642863.1"/>
    </source>
</evidence>
<evidence type="ECO:0000256" key="10">
    <source>
        <dbReference type="ARBA" id="ARBA00023163"/>
    </source>
</evidence>
<keyword evidence="6 12" id="KW-0223">Dioxygenase</keyword>
<comment type="subcellular location">
    <subcellularLocation>
        <location evidence="1 12">Nucleus</location>
    </subcellularLocation>
</comment>
<evidence type="ECO:0000313" key="17">
    <source>
        <dbReference type="RefSeq" id="XP_036363177.1"/>
    </source>
</evidence>
<dbReference type="GO" id="GO:0032453">
    <property type="term" value="F:histone H3K4 demethylase activity"/>
    <property type="evidence" value="ECO:0007669"/>
    <property type="project" value="TreeGrafter"/>
</dbReference>
<feature type="region of interest" description="Disordered" evidence="13">
    <location>
        <begin position="1"/>
        <end position="29"/>
    </location>
</feature>
<protein>
    <recommendedName>
        <fullName evidence="12">Bifunctional lysine-specific demethylase and histidyl-hydroxylase</fullName>
        <ecNumber evidence="12">1.14.11.-</ecNumber>
    </recommendedName>
</protein>
<keyword evidence="10 12" id="KW-0804">Transcription</keyword>
<dbReference type="FunFam" id="3.90.930.40:FF:000001">
    <property type="entry name" value="ribosomal oxygenase 1 isoform X1"/>
    <property type="match status" value="1"/>
</dbReference>
<organism evidence="15 16">
    <name type="scientific">Octopus sinensis</name>
    <name type="common">East Asian common octopus</name>
    <dbReference type="NCBI Taxonomy" id="2607531"/>
    <lineage>
        <taxon>Eukaryota</taxon>
        <taxon>Metazoa</taxon>
        <taxon>Spiralia</taxon>
        <taxon>Lophotrochozoa</taxon>
        <taxon>Mollusca</taxon>
        <taxon>Cephalopoda</taxon>
        <taxon>Coleoidea</taxon>
        <taxon>Octopodiformes</taxon>
        <taxon>Octopoda</taxon>
        <taxon>Incirrata</taxon>
        <taxon>Octopodidae</taxon>
        <taxon>Octopus</taxon>
    </lineage>
</organism>
<evidence type="ECO:0000256" key="3">
    <source>
        <dbReference type="ARBA" id="ARBA00022491"/>
    </source>
</evidence>
<evidence type="ECO:0000313" key="15">
    <source>
        <dbReference type="Proteomes" id="UP000515154"/>
    </source>
</evidence>
<proteinExistence type="inferred from homology"/>
<evidence type="ECO:0000256" key="9">
    <source>
        <dbReference type="ARBA" id="ARBA00023015"/>
    </source>
</evidence>
<dbReference type="Gene3D" id="3.90.930.40">
    <property type="match status" value="1"/>
</dbReference>
<evidence type="ECO:0000256" key="7">
    <source>
        <dbReference type="ARBA" id="ARBA00023002"/>
    </source>
</evidence>
<evidence type="ECO:0000256" key="1">
    <source>
        <dbReference type="ARBA" id="ARBA00004123"/>
    </source>
</evidence>
<evidence type="ECO:0000256" key="2">
    <source>
        <dbReference type="ARBA" id="ARBA00010309"/>
    </source>
</evidence>
<keyword evidence="9 12" id="KW-0805">Transcription regulation</keyword>
<reference evidence="16 17" key="1">
    <citation type="submission" date="2025-08" db="UniProtKB">
        <authorList>
            <consortium name="RefSeq"/>
        </authorList>
    </citation>
    <scope>IDENTIFICATION</scope>
</reference>
<dbReference type="InterPro" id="IPR003347">
    <property type="entry name" value="JmjC_dom"/>
</dbReference>
<dbReference type="Pfam" id="PF21233">
    <property type="entry name" value="WHD_RIOX1"/>
    <property type="match status" value="1"/>
</dbReference>
<dbReference type="PANTHER" id="PTHR13096">
    <property type="entry name" value="MINA53 MYC INDUCED NUCLEAR ANTIGEN"/>
    <property type="match status" value="1"/>
</dbReference>
<evidence type="ECO:0000256" key="12">
    <source>
        <dbReference type="RuleBase" id="RU366061"/>
    </source>
</evidence>
<sequence length="650" mass="74375">MHTYTFSVPEDKEGSRNGVTQPEKKNLQPFQMMKSKRVSALSVFRNHKQDQNEDPGEEPTAVKRSISDVGPSLMAINKKKNSNFLKAFKTGTLRNHNVSDSKKSRQSILADSIMDSPCLTAVKPVAVETPENSQVTTPSKKKKKKKSPSGNSKMSVAEMKKSFEKKIKKQQQQNVRRVPQAIGQSIITTVPYIHDSRAEATKLFTQLIHPVTVEKFFTQMWERKPLVVRRHISDYYNGWFSTEELDSILRKENIQFGKNIDVTTYCDGKRETHNPTGQAHAAVVWDYFQNGCSVRLLNPQTYSENVWKKLSILQEYFGCFVGANVYLTPANSQGFAPHYDDIEAFVIQLEGKKNWTLYPYRNDSEMLARTSSGNLNVADLDKPLINVQLHAGDLLYFPRGMIHQATTVEDTHSLHITVSCCQKNTWGDFLEKMLPTAIKLAMDDDVEFRKSLPLNYLNFMGVANSESHTKERQDFMQHIDKLMRRLISHAPVDATCDQMGKKFMHESLPPYISDGEKQYTIHEQGERWNGKSQSVVSRVELGPDTRIKLLRAGIIRLVIEGDEVRIYYNLENNRLYQDVESNYLEIPHRYALAVEFLLQTYPDFTTVENLPLTQLTEQIELVQAMYEKGILLTEIPLEPLDEDSSMDEGE</sequence>
<feature type="region of interest" description="Disordered" evidence="13">
    <location>
        <begin position="45"/>
        <end position="68"/>
    </location>
</feature>
<comment type="function">
    <text evidence="12">Oxygenase that can act as both a histone lysine demethylase and a ribosomal histidine hydroxylase.</text>
</comment>
<dbReference type="FunFam" id="1.10.10.1500:FF:000001">
    <property type="entry name" value="ribosomal oxygenase 1 isoform X1"/>
    <property type="match status" value="1"/>
</dbReference>
<dbReference type="PANTHER" id="PTHR13096:SF8">
    <property type="entry name" value="RIBOSOMAL OXYGENASE 1"/>
    <property type="match status" value="1"/>
</dbReference>
<dbReference type="Gene3D" id="2.60.120.650">
    <property type="entry name" value="Cupin"/>
    <property type="match status" value="1"/>
</dbReference>
<evidence type="ECO:0000256" key="8">
    <source>
        <dbReference type="ARBA" id="ARBA00023004"/>
    </source>
</evidence>
<dbReference type="SUPFAM" id="SSF51197">
    <property type="entry name" value="Clavaminate synthase-like"/>
    <property type="match status" value="1"/>
</dbReference>